<proteinExistence type="predicted"/>
<gene>
    <name evidence="1" type="ORF">SAMN05421509_108104</name>
</gene>
<evidence type="ECO:0000313" key="1">
    <source>
        <dbReference type="EMBL" id="SOC57103.1"/>
    </source>
</evidence>
<dbReference type="SUPFAM" id="SSF110857">
    <property type="entry name" value="Gamma-glutamyl cyclotransferase-like"/>
    <property type="match status" value="1"/>
</dbReference>
<dbReference type="EMBL" id="OBQJ01000008">
    <property type="protein sequence ID" value="SOC57103.1"/>
    <property type="molecule type" value="Genomic_DNA"/>
</dbReference>
<protein>
    <submittedName>
        <fullName evidence="1">Uncharacterized protein</fullName>
    </submittedName>
</protein>
<reference evidence="1 2" key="1">
    <citation type="submission" date="2017-08" db="EMBL/GenBank/DDBJ databases">
        <authorList>
            <person name="de Groot N.N."/>
        </authorList>
    </citation>
    <scope>NUCLEOTIDE SEQUENCE [LARGE SCALE GENOMIC DNA]</scope>
    <source>
        <strain evidence="1 2">USBA 855</strain>
    </source>
</reference>
<dbReference type="InterPro" id="IPR036568">
    <property type="entry name" value="GGCT-like_sf"/>
</dbReference>
<dbReference type="Proteomes" id="UP000219023">
    <property type="component" value="Unassembled WGS sequence"/>
</dbReference>
<accession>A0A285VT28</accession>
<evidence type="ECO:0000313" key="2">
    <source>
        <dbReference type="Proteomes" id="UP000219023"/>
    </source>
</evidence>
<organism evidence="1 2">
    <name type="scientific">Chromohalobacter canadensis</name>
    <dbReference type="NCBI Taxonomy" id="141389"/>
    <lineage>
        <taxon>Bacteria</taxon>
        <taxon>Pseudomonadati</taxon>
        <taxon>Pseudomonadota</taxon>
        <taxon>Gammaproteobacteria</taxon>
        <taxon>Oceanospirillales</taxon>
        <taxon>Halomonadaceae</taxon>
        <taxon>Chromohalobacter</taxon>
    </lineage>
</organism>
<sequence>MWRGICLVRLVADTLTLTLHKDDIHASRARIMVEVFAIDMTTFTYLDRLERYPDGYDRIHRECPPNAAA</sequence>
<dbReference type="AlphaFoldDB" id="A0A285VT28"/>
<name>A0A285VT28_9GAMM</name>